<evidence type="ECO:0000256" key="5">
    <source>
        <dbReference type="ARBA" id="ARBA00022692"/>
    </source>
</evidence>
<dbReference type="GO" id="GO:0005886">
    <property type="term" value="C:plasma membrane"/>
    <property type="evidence" value="ECO:0007669"/>
    <property type="project" value="UniProtKB-SubCell"/>
</dbReference>
<feature type="transmembrane region" description="Helical" evidence="8">
    <location>
        <begin position="155"/>
        <end position="172"/>
    </location>
</feature>
<feature type="transmembrane region" description="Helical" evidence="8">
    <location>
        <begin position="133"/>
        <end position="150"/>
    </location>
</feature>
<keyword evidence="2" id="KW-1003">Cell membrane</keyword>
<dbReference type="GO" id="GO:0008610">
    <property type="term" value="P:lipid biosynthetic process"/>
    <property type="evidence" value="ECO:0007669"/>
    <property type="project" value="UniProtKB-ARBA"/>
</dbReference>
<evidence type="ECO:0000256" key="3">
    <source>
        <dbReference type="ARBA" id="ARBA00022676"/>
    </source>
</evidence>
<feature type="transmembrane region" description="Helical" evidence="8">
    <location>
        <begin position="103"/>
        <end position="121"/>
    </location>
</feature>
<organism evidence="10 11">
    <name type="scientific">Candidatus Naiadarchaeum limnaeum</name>
    <dbReference type="NCBI Taxonomy" id="2756139"/>
    <lineage>
        <taxon>Archaea</taxon>
        <taxon>Candidatus Undinarchaeota</taxon>
        <taxon>Candidatus Undinarchaeia</taxon>
        <taxon>Candidatus Naiadarchaeales</taxon>
        <taxon>Candidatus Naiadarchaeaceae</taxon>
        <taxon>Candidatus Naiadarchaeum</taxon>
    </lineage>
</organism>
<feature type="transmembrane region" description="Helical" evidence="8">
    <location>
        <begin position="12"/>
        <end position="32"/>
    </location>
</feature>
<dbReference type="AlphaFoldDB" id="A0A832US59"/>
<evidence type="ECO:0000256" key="6">
    <source>
        <dbReference type="ARBA" id="ARBA00022989"/>
    </source>
</evidence>
<feature type="transmembrane region" description="Helical" evidence="8">
    <location>
        <begin position="392"/>
        <end position="409"/>
    </location>
</feature>
<protein>
    <submittedName>
        <fullName evidence="10">Glycosyltransferase family 39 protein</fullName>
    </submittedName>
</protein>
<keyword evidence="4" id="KW-0808">Transferase</keyword>
<sequence length="616" mass="71041">MNDQKSTDKKYDLFLILLLLIVISVFIIELYFSSKVKFGSPDVAFFYNLGENILKGKGFVLDFVDEFFIKFNSVSHPEDWGFPMMGIIAAPFIYFLGKTPMAVKIPIIFIGTILFPILTYYLGKEFFDKKIGFLSAISVLFYARTFGLALSWRDTVLAFFLLGGVYFFYKGLKEEKTKYFLLMGLFLGLSYLVRQTMLIVLPTLILVYYLIKKKFDLKFINGIIVTFLVISPWLIRSYLIFGDPFFTANRYAQWIFGWYPVYEEVGFKVFWGIEKPSLSWLISSSPPGFFEHRFVPKILNGFTIPFENLLYLILPAFIGLIVTTREKIGKKLLFISAFAIIFPILLIDLMLPNIISISTFYPLFHILGAIPLFIILYIANIELGKESSRNRLFALLWLAFVVAHGIYVFPADRYFLPLIVFFFIFSWAGTRRILELASERFPKLKKIDLEKILFIFLLIFLLVNIPQGFGNFFNKDARYPYRATAIDENIAKMGELIKEATKDDDVIMTCASSVLHYNSDRKTVDVPSDSIGKVVEVIKAYNVSHISFVGCGRRKIDPILFDVVFGSDSPPPGYGNVLFKINFVEKIERHQREITFNAVAWLAGEREEKYIEQYVQ</sequence>
<keyword evidence="11" id="KW-1185">Reference proteome</keyword>
<accession>A0A832US59</accession>
<evidence type="ECO:0000256" key="7">
    <source>
        <dbReference type="ARBA" id="ARBA00023136"/>
    </source>
</evidence>
<evidence type="ECO:0000313" key="10">
    <source>
        <dbReference type="EMBL" id="HIK00572.1"/>
    </source>
</evidence>
<comment type="subcellular location">
    <subcellularLocation>
        <location evidence="1">Cell membrane</location>
        <topology evidence="1">Multi-pass membrane protein</topology>
    </subcellularLocation>
</comment>
<dbReference type="Pfam" id="PF13231">
    <property type="entry name" value="PMT_2"/>
    <property type="match status" value="1"/>
</dbReference>
<dbReference type="GO" id="GO:0016763">
    <property type="term" value="F:pentosyltransferase activity"/>
    <property type="evidence" value="ECO:0007669"/>
    <property type="project" value="TreeGrafter"/>
</dbReference>
<name>A0A832US59_9ARCH</name>
<dbReference type="EMBL" id="DVAB01000028">
    <property type="protein sequence ID" value="HIK00572.1"/>
    <property type="molecule type" value="Genomic_DNA"/>
</dbReference>
<feature type="transmembrane region" description="Helical" evidence="8">
    <location>
        <begin position="223"/>
        <end position="241"/>
    </location>
</feature>
<evidence type="ECO:0000256" key="8">
    <source>
        <dbReference type="SAM" id="Phobius"/>
    </source>
</evidence>
<dbReference type="InterPro" id="IPR050297">
    <property type="entry name" value="LipidA_mod_glycosyltrf_83"/>
</dbReference>
<keyword evidence="7 8" id="KW-0472">Membrane</keyword>
<evidence type="ECO:0000313" key="11">
    <source>
        <dbReference type="Proteomes" id="UP000646946"/>
    </source>
</evidence>
<dbReference type="PANTHER" id="PTHR33908">
    <property type="entry name" value="MANNOSYLTRANSFERASE YKCB-RELATED"/>
    <property type="match status" value="1"/>
</dbReference>
<dbReference type="Proteomes" id="UP000646946">
    <property type="component" value="Unassembled WGS sequence"/>
</dbReference>
<feature type="transmembrane region" description="Helical" evidence="8">
    <location>
        <begin position="332"/>
        <end position="355"/>
    </location>
</feature>
<comment type="caution">
    <text evidence="10">The sequence shown here is derived from an EMBL/GenBank/DDBJ whole genome shotgun (WGS) entry which is preliminary data.</text>
</comment>
<gene>
    <name evidence="10" type="ORF">H1016_03465</name>
</gene>
<evidence type="ECO:0000256" key="1">
    <source>
        <dbReference type="ARBA" id="ARBA00004651"/>
    </source>
</evidence>
<feature type="domain" description="Glycosyltransferase RgtA/B/C/D-like" evidence="9">
    <location>
        <begin position="76"/>
        <end position="235"/>
    </location>
</feature>
<keyword evidence="6 8" id="KW-1133">Transmembrane helix</keyword>
<feature type="transmembrane region" description="Helical" evidence="8">
    <location>
        <begin position="192"/>
        <end position="211"/>
    </location>
</feature>
<feature type="transmembrane region" description="Helical" evidence="8">
    <location>
        <begin position="361"/>
        <end position="380"/>
    </location>
</feature>
<keyword evidence="5 8" id="KW-0812">Transmembrane</keyword>
<dbReference type="PANTHER" id="PTHR33908:SF11">
    <property type="entry name" value="MEMBRANE PROTEIN"/>
    <property type="match status" value="1"/>
</dbReference>
<evidence type="ECO:0000259" key="9">
    <source>
        <dbReference type="Pfam" id="PF13231"/>
    </source>
</evidence>
<evidence type="ECO:0000256" key="4">
    <source>
        <dbReference type="ARBA" id="ARBA00022679"/>
    </source>
</evidence>
<dbReference type="InterPro" id="IPR038731">
    <property type="entry name" value="RgtA/B/C-like"/>
</dbReference>
<reference evidence="10 11" key="1">
    <citation type="journal article" name="Nat. Commun.">
        <title>Undinarchaeota illuminate DPANN phylogeny and the impact of gene transfer on archaeal evolution.</title>
        <authorList>
            <person name="Dombrowski N."/>
            <person name="Williams T.A."/>
            <person name="Sun J."/>
            <person name="Woodcroft B.J."/>
            <person name="Lee J.H."/>
            <person name="Minh B.Q."/>
            <person name="Rinke C."/>
            <person name="Spang A."/>
        </authorList>
    </citation>
    <scope>NUCLEOTIDE SEQUENCE [LARGE SCALE GENOMIC DNA]</scope>
    <source>
        <strain evidence="10">MAG_bin1129</strain>
    </source>
</reference>
<feature type="transmembrane region" description="Helical" evidence="8">
    <location>
        <begin position="80"/>
        <end position="96"/>
    </location>
</feature>
<feature type="transmembrane region" description="Helical" evidence="8">
    <location>
        <begin position="309"/>
        <end position="325"/>
    </location>
</feature>
<feature type="transmembrane region" description="Helical" evidence="8">
    <location>
        <begin position="415"/>
        <end position="434"/>
    </location>
</feature>
<keyword evidence="3" id="KW-0328">Glycosyltransferase</keyword>
<feature type="transmembrane region" description="Helical" evidence="8">
    <location>
        <begin position="454"/>
        <end position="473"/>
    </location>
</feature>
<evidence type="ECO:0000256" key="2">
    <source>
        <dbReference type="ARBA" id="ARBA00022475"/>
    </source>
</evidence>
<proteinExistence type="predicted"/>